<dbReference type="InterPro" id="IPR005114">
    <property type="entry name" value="Helicase_assoc"/>
</dbReference>
<feature type="region of interest" description="Disordered" evidence="1">
    <location>
        <begin position="1"/>
        <end position="25"/>
    </location>
</feature>
<feature type="domain" description="Helicase-associated" evidence="2">
    <location>
        <begin position="125"/>
        <end position="196"/>
    </location>
</feature>
<accession>A0A919F3Z2</accession>
<evidence type="ECO:0000259" key="2">
    <source>
        <dbReference type="Pfam" id="PF03457"/>
    </source>
</evidence>
<dbReference type="EMBL" id="BNBF01000048">
    <property type="protein sequence ID" value="GHG77820.1"/>
    <property type="molecule type" value="Genomic_DNA"/>
</dbReference>
<dbReference type="AlphaFoldDB" id="A0A919F3Z2"/>
<organism evidence="3 4">
    <name type="scientific">Streptomyces capoamus</name>
    <dbReference type="NCBI Taxonomy" id="68183"/>
    <lineage>
        <taxon>Bacteria</taxon>
        <taxon>Bacillati</taxon>
        <taxon>Actinomycetota</taxon>
        <taxon>Actinomycetes</taxon>
        <taxon>Kitasatosporales</taxon>
        <taxon>Streptomycetaceae</taxon>
        <taxon>Streptomyces</taxon>
    </lineage>
</organism>
<feature type="region of interest" description="Disordered" evidence="1">
    <location>
        <begin position="99"/>
        <end position="124"/>
    </location>
</feature>
<feature type="domain" description="Helicase-associated" evidence="2">
    <location>
        <begin position="39"/>
        <end position="102"/>
    </location>
</feature>
<keyword evidence="4" id="KW-1185">Reference proteome</keyword>
<proteinExistence type="predicted"/>
<gene>
    <name evidence="3" type="ORF">GCM10018980_76400</name>
</gene>
<dbReference type="Proteomes" id="UP000619355">
    <property type="component" value="Unassembled WGS sequence"/>
</dbReference>
<evidence type="ECO:0000313" key="3">
    <source>
        <dbReference type="EMBL" id="GHG77820.1"/>
    </source>
</evidence>
<dbReference type="Pfam" id="PF03457">
    <property type="entry name" value="HA"/>
    <property type="match status" value="2"/>
</dbReference>
<comment type="caution">
    <text evidence="3">The sequence shown here is derived from an EMBL/GenBank/DDBJ whole genome shotgun (WGS) entry which is preliminary data.</text>
</comment>
<evidence type="ECO:0000256" key="1">
    <source>
        <dbReference type="SAM" id="MobiDB-lite"/>
    </source>
</evidence>
<name>A0A919F3Z2_9ACTN</name>
<evidence type="ECO:0000313" key="4">
    <source>
        <dbReference type="Proteomes" id="UP000619355"/>
    </source>
</evidence>
<dbReference type="Gene3D" id="6.10.140.530">
    <property type="match status" value="1"/>
</dbReference>
<feature type="compositionally biased region" description="Basic and acidic residues" evidence="1">
    <location>
        <begin position="13"/>
        <end position="22"/>
    </location>
</feature>
<sequence length="199" mass="21993">MTNLRRKGSKSGLGKDPRRAEQRAAQLAAIDPDWDCPWPLDWQRHYRVLADLVEADGSLPDIAPGVLMDGDDIGRWLQRQKLPATWARLLPEQQERLSTLGVQPDQGPSPAPTDERATKGPSKAQQAFQRGLAALTQWVEREGADRPVPRGAVVEIVVDGEPEPVGVKLGVWVSNTKARQNKLSAEQVDALRELGMEWA</sequence>
<dbReference type="PANTHER" id="PTHR33418:SF1">
    <property type="entry name" value="HELICASE-ASSOCIATED DOMAIN-CONTAINING PROTEIN"/>
    <property type="match status" value="1"/>
</dbReference>
<protein>
    <recommendedName>
        <fullName evidence="2">Helicase-associated domain-containing protein</fullName>
    </recommendedName>
</protein>
<dbReference type="PANTHER" id="PTHR33418">
    <property type="entry name" value="HELICASE-ASSOCIATED"/>
    <property type="match status" value="1"/>
</dbReference>
<reference evidence="4" key="1">
    <citation type="journal article" date="2019" name="Int. J. Syst. Evol. Microbiol.">
        <title>The Global Catalogue of Microorganisms (GCM) 10K type strain sequencing project: providing services to taxonomists for standard genome sequencing and annotation.</title>
        <authorList>
            <consortium name="The Broad Institute Genomics Platform"/>
            <consortium name="The Broad Institute Genome Sequencing Center for Infectious Disease"/>
            <person name="Wu L."/>
            <person name="Ma J."/>
        </authorList>
    </citation>
    <scope>NUCLEOTIDE SEQUENCE [LARGE SCALE GENOMIC DNA]</scope>
    <source>
        <strain evidence="4">JCM 4253</strain>
    </source>
</reference>